<dbReference type="PANTHER" id="PTHR46796:SF13">
    <property type="entry name" value="HTH-TYPE TRANSCRIPTIONAL ACTIVATOR RHAS"/>
    <property type="match status" value="1"/>
</dbReference>
<dbReference type="InterPro" id="IPR003313">
    <property type="entry name" value="AraC-bd"/>
</dbReference>
<name>A0A9D1FY65_9FIRM</name>
<dbReference type="SUPFAM" id="SSF46689">
    <property type="entry name" value="Homeodomain-like"/>
    <property type="match status" value="1"/>
</dbReference>
<keyword evidence="3" id="KW-0238">DNA-binding</keyword>
<dbReference type="PRINTS" id="PR00032">
    <property type="entry name" value="HTHARAC"/>
</dbReference>
<keyword evidence="2" id="KW-0805">Transcription regulation</keyword>
<evidence type="ECO:0000256" key="4">
    <source>
        <dbReference type="ARBA" id="ARBA00023159"/>
    </source>
</evidence>
<dbReference type="GO" id="GO:0003700">
    <property type="term" value="F:DNA-binding transcription factor activity"/>
    <property type="evidence" value="ECO:0007669"/>
    <property type="project" value="InterPro"/>
</dbReference>
<dbReference type="InterPro" id="IPR020449">
    <property type="entry name" value="Tscrpt_reg_AraC-type_HTH"/>
</dbReference>
<comment type="caution">
    <text evidence="7">The sequence shown here is derived from an EMBL/GenBank/DDBJ whole genome shotgun (WGS) entry which is preliminary data.</text>
</comment>
<dbReference type="Proteomes" id="UP000824140">
    <property type="component" value="Unassembled WGS sequence"/>
</dbReference>
<keyword evidence="1" id="KW-0963">Cytoplasm</keyword>
<organism evidence="7 8">
    <name type="scientific">Candidatus Alectryocaccomicrobium excrementavium</name>
    <dbReference type="NCBI Taxonomy" id="2840668"/>
    <lineage>
        <taxon>Bacteria</taxon>
        <taxon>Bacillati</taxon>
        <taxon>Bacillota</taxon>
        <taxon>Clostridia</taxon>
        <taxon>Candidatus Alectryocaccomicrobium</taxon>
    </lineage>
</organism>
<dbReference type="AlphaFoldDB" id="A0A9D1FY65"/>
<evidence type="ECO:0000256" key="2">
    <source>
        <dbReference type="ARBA" id="ARBA00023015"/>
    </source>
</evidence>
<dbReference type="Gene3D" id="2.60.120.10">
    <property type="entry name" value="Jelly Rolls"/>
    <property type="match status" value="1"/>
</dbReference>
<dbReference type="InterPro" id="IPR009057">
    <property type="entry name" value="Homeodomain-like_sf"/>
</dbReference>
<dbReference type="Pfam" id="PF02311">
    <property type="entry name" value="AraC_binding"/>
    <property type="match status" value="1"/>
</dbReference>
<dbReference type="EMBL" id="DVJN01000018">
    <property type="protein sequence ID" value="HIS91567.1"/>
    <property type="molecule type" value="Genomic_DNA"/>
</dbReference>
<dbReference type="Gene3D" id="1.10.10.60">
    <property type="entry name" value="Homeodomain-like"/>
    <property type="match status" value="2"/>
</dbReference>
<reference evidence="7" key="1">
    <citation type="submission" date="2020-10" db="EMBL/GenBank/DDBJ databases">
        <authorList>
            <person name="Gilroy R."/>
        </authorList>
    </citation>
    <scope>NUCLEOTIDE SEQUENCE</scope>
    <source>
        <strain evidence="7">13766</strain>
    </source>
</reference>
<dbReference type="SMART" id="SM00342">
    <property type="entry name" value="HTH_ARAC"/>
    <property type="match status" value="1"/>
</dbReference>
<dbReference type="PROSITE" id="PS00041">
    <property type="entry name" value="HTH_ARAC_FAMILY_1"/>
    <property type="match status" value="1"/>
</dbReference>
<keyword evidence="4" id="KW-0010">Activator</keyword>
<evidence type="ECO:0000313" key="8">
    <source>
        <dbReference type="Proteomes" id="UP000824140"/>
    </source>
</evidence>
<evidence type="ECO:0000256" key="1">
    <source>
        <dbReference type="ARBA" id="ARBA00022490"/>
    </source>
</evidence>
<dbReference type="InterPro" id="IPR037923">
    <property type="entry name" value="HTH-like"/>
</dbReference>
<dbReference type="InterPro" id="IPR018060">
    <property type="entry name" value="HTH_AraC"/>
</dbReference>
<evidence type="ECO:0000256" key="5">
    <source>
        <dbReference type="ARBA" id="ARBA00023163"/>
    </source>
</evidence>
<accession>A0A9D1FY65</accession>
<protein>
    <submittedName>
        <fullName evidence="7">Helix-turn-helix domain-containing protein</fullName>
    </submittedName>
</protein>
<evidence type="ECO:0000256" key="3">
    <source>
        <dbReference type="ARBA" id="ARBA00023125"/>
    </source>
</evidence>
<dbReference type="InterPro" id="IPR018062">
    <property type="entry name" value="HTH_AraC-typ_CS"/>
</dbReference>
<dbReference type="SUPFAM" id="SSF51215">
    <property type="entry name" value="Regulatory protein AraC"/>
    <property type="match status" value="1"/>
</dbReference>
<dbReference type="InterPro" id="IPR050204">
    <property type="entry name" value="AraC_XylS_family_regulators"/>
</dbReference>
<reference evidence="7" key="2">
    <citation type="journal article" date="2021" name="PeerJ">
        <title>Extensive microbial diversity within the chicken gut microbiome revealed by metagenomics and culture.</title>
        <authorList>
            <person name="Gilroy R."/>
            <person name="Ravi A."/>
            <person name="Getino M."/>
            <person name="Pursley I."/>
            <person name="Horton D.L."/>
            <person name="Alikhan N.F."/>
            <person name="Baker D."/>
            <person name="Gharbi K."/>
            <person name="Hall N."/>
            <person name="Watson M."/>
            <person name="Adriaenssens E.M."/>
            <person name="Foster-Nyarko E."/>
            <person name="Jarju S."/>
            <person name="Secka A."/>
            <person name="Antonio M."/>
            <person name="Oren A."/>
            <person name="Chaudhuri R.R."/>
            <person name="La Ragione R."/>
            <person name="Hildebrand F."/>
            <person name="Pallen M.J."/>
        </authorList>
    </citation>
    <scope>NUCLEOTIDE SEQUENCE</scope>
    <source>
        <strain evidence="7">13766</strain>
    </source>
</reference>
<dbReference type="InterPro" id="IPR014710">
    <property type="entry name" value="RmlC-like_jellyroll"/>
</dbReference>
<evidence type="ECO:0000259" key="6">
    <source>
        <dbReference type="PROSITE" id="PS01124"/>
    </source>
</evidence>
<sequence length="287" mass="32361">MRNRLISQLPSFFAPAPEALLSAPRPGPHALEVYDITYLHFHDNLELGVCVSGRGACQVEGVLYPFEAEDVQIIFPFQTHLSRSEGPQQSRWYWMNIDPVRALGAWGAPDLARVERLLYTRMGLCGIIDRARYPLIRELVVRVVLAEGEQRRLSCLYALIEELAAESQSLAPLSLKPSRQFLQLSPALERVQNCLNEGRAPQVDELCHACALSPAAFRRAFHLAMGQPPQQYILACQMKKAQRLLLLTDRSITQIAQDVGYQDASGFNRQFSKVFGMPPREYRARLG</sequence>
<keyword evidence="5" id="KW-0804">Transcription</keyword>
<dbReference type="Pfam" id="PF12833">
    <property type="entry name" value="HTH_18"/>
    <property type="match status" value="1"/>
</dbReference>
<proteinExistence type="predicted"/>
<dbReference type="PROSITE" id="PS01124">
    <property type="entry name" value="HTH_ARAC_FAMILY_2"/>
    <property type="match status" value="1"/>
</dbReference>
<gene>
    <name evidence="7" type="ORF">IAA84_00965</name>
</gene>
<feature type="domain" description="HTH araC/xylS-type" evidence="6">
    <location>
        <begin position="185"/>
        <end position="285"/>
    </location>
</feature>
<dbReference type="PANTHER" id="PTHR46796">
    <property type="entry name" value="HTH-TYPE TRANSCRIPTIONAL ACTIVATOR RHAS-RELATED"/>
    <property type="match status" value="1"/>
</dbReference>
<evidence type="ECO:0000313" key="7">
    <source>
        <dbReference type="EMBL" id="HIS91567.1"/>
    </source>
</evidence>
<dbReference type="GO" id="GO:0043565">
    <property type="term" value="F:sequence-specific DNA binding"/>
    <property type="evidence" value="ECO:0007669"/>
    <property type="project" value="InterPro"/>
</dbReference>